<name>A0A367UHT8_9PROT</name>
<proteinExistence type="predicted"/>
<dbReference type="RefSeq" id="WP_114120507.1">
    <property type="nucleotide sequence ID" value="NZ_JPWA01000001.1"/>
</dbReference>
<comment type="caution">
    <text evidence="1">The sequence shown here is derived from an EMBL/GenBank/DDBJ whole genome shotgun (WGS) entry which is preliminary data.</text>
</comment>
<gene>
    <name evidence="1" type="ORF">TH5_02375</name>
</gene>
<sequence length="169" mass="18805">MKTLELIAFADTAMERDLTEEEAKGVGRSFLTPRLTLPVFKAPKGEAFSKAVAIVYRDDQKNVVHGGLIGMGDEGVFYKLVLIDDTRGINTEADPAWTAFGMNMSLGKLLVQFETGTKEIPWSIAEMSSAPKIRTYESHEPQVIDACERYRECVLPEEFKQDATPGFQP</sequence>
<keyword evidence="2" id="KW-1185">Reference proteome</keyword>
<evidence type="ECO:0000313" key="1">
    <source>
        <dbReference type="EMBL" id="RCK07877.1"/>
    </source>
</evidence>
<evidence type="ECO:0000313" key="2">
    <source>
        <dbReference type="Proteomes" id="UP000252419"/>
    </source>
</evidence>
<dbReference type="AlphaFoldDB" id="A0A367UHT8"/>
<dbReference type="Proteomes" id="UP000252419">
    <property type="component" value="Unassembled WGS sequence"/>
</dbReference>
<accession>A0A367UHT8</accession>
<reference evidence="1 2" key="1">
    <citation type="submission" date="2014-07" db="EMBL/GenBank/DDBJ databases">
        <title>Draft genome sequence of Thalassospira xianhensis P-4 (MCCC 1A02616).</title>
        <authorList>
            <person name="Lai Q."/>
            <person name="Shao Z."/>
        </authorList>
    </citation>
    <scope>NUCLEOTIDE SEQUENCE [LARGE SCALE GENOMIC DNA]</scope>
    <source>
        <strain evidence="1 2">MCCC 1A02616</strain>
    </source>
</reference>
<protein>
    <submittedName>
        <fullName evidence="1">Uncharacterized protein</fullName>
    </submittedName>
</protein>
<dbReference type="EMBL" id="JPWA01000001">
    <property type="protein sequence ID" value="RCK07877.1"/>
    <property type="molecule type" value="Genomic_DNA"/>
</dbReference>
<organism evidence="1 2">
    <name type="scientific">Thalassospira xianhensis MCCC 1A02616</name>
    <dbReference type="NCBI Taxonomy" id="1177929"/>
    <lineage>
        <taxon>Bacteria</taxon>
        <taxon>Pseudomonadati</taxon>
        <taxon>Pseudomonadota</taxon>
        <taxon>Alphaproteobacteria</taxon>
        <taxon>Rhodospirillales</taxon>
        <taxon>Thalassospiraceae</taxon>
        <taxon>Thalassospira</taxon>
    </lineage>
</organism>